<evidence type="ECO:0000313" key="3">
    <source>
        <dbReference type="Proteomes" id="UP001595969"/>
    </source>
</evidence>
<feature type="transmembrane region" description="Helical" evidence="1">
    <location>
        <begin position="365"/>
        <end position="385"/>
    </location>
</feature>
<feature type="transmembrane region" description="Helical" evidence="1">
    <location>
        <begin position="274"/>
        <end position="292"/>
    </location>
</feature>
<dbReference type="Proteomes" id="UP001595969">
    <property type="component" value="Unassembled WGS sequence"/>
</dbReference>
<feature type="transmembrane region" description="Helical" evidence="1">
    <location>
        <begin position="239"/>
        <end position="262"/>
    </location>
</feature>
<keyword evidence="3" id="KW-1185">Reference proteome</keyword>
<keyword evidence="1" id="KW-1133">Transmembrane helix</keyword>
<proteinExistence type="predicted"/>
<feature type="transmembrane region" description="Helical" evidence="1">
    <location>
        <begin position="52"/>
        <end position="74"/>
    </location>
</feature>
<protein>
    <submittedName>
        <fullName evidence="2">DUF4153 domain-containing protein</fullName>
    </submittedName>
</protein>
<feature type="transmembrane region" description="Helical" evidence="1">
    <location>
        <begin position="126"/>
        <end position="144"/>
    </location>
</feature>
<feature type="transmembrane region" description="Helical" evidence="1">
    <location>
        <begin position="340"/>
        <end position="358"/>
    </location>
</feature>
<feature type="transmembrane region" description="Helical" evidence="1">
    <location>
        <begin position="313"/>
        <end position="334"/>
    </location>
</feature>
<name>A0ABV9MYM9_9ENTE</name>
<organism evidence="2 3">
    <name type="scientific">Enterococcus lemanii</name>
    <dbReference type="NCBI Taxonomy" id="1159752"/>
    <lineage>
        <taxon>Bacteria</taxon>
        <taxon>Bacillati</taxon>
        <taxon>Bacillota</taxon>
        <taxon>Bacilli</taxon>
        <taxon>Lactobacillales</taxon>
        <taxon>Enterococcaceae</taxon>
        <taxon>Enterococcus</taxon>
    </lineage>
</organism>
<accession>A0ABV9MYM9</accession>
<gene>
    <name evidence="2" type="ORF">ACFO5I_09190</name>
</gene>
<sequence>MNQFGKSIEKMWKGAFEAVATFPITSLNAILFTIVTMIRIQLEWQQQEPYNLLFNSLHWAFSFGAIFGLMATTYVRRKNNQPHPLLLANLTTGIATLVAFLSLYFLGARIPGANDYFKYPILSEIAHVRMTTITLVMFFAYLFFASRPKEKPEISRAIFMNQKALVVAGIYGLVLMAGTSAIAGAIQALLYTQMSFKVYQYLGALVGLVTFMLFLGALPNFSATEKDEKWLAAEKQARFIHLLFAYILTPIMIALTIVLLLWTVKTIFQGVGSNFVRLSGIATTYSVVGLWLHMMVVEAKTPITDFYLKSYPYAALVILAFEAWALVMHLNTYGLQTTEYYFIVIWVVAISSMLLILFKKEWAYVFILWITMGAMLFTVLPVVGYQSLPVRLQTKRLEQLLVDANMFKEGAIVPGSEELVRETRVKITSSALFLAGQNEEAIPKWLNDELFNQATFEKVMGFAPVYPDSPGSQPSTRYQEVFLQIEPGAIPIVDYDWAILLGSYYGEAAISDTIAGKNGEYQVQWMTGTTDQSIPKLKITLDNQVILEENMSNYLDTILKKYPLGAGDTIEVPLADMSHTFSNDQVSGIIVFRSVNATLDVREDTMSYWFEVASVYLKEK</sequence>
<keyword evidence="1" id="KW-0472">Membrane</keyword>
<dbReference type="RefSeq" id="WP_204652821.1">
    <property type="nucleotide sequence ID" value="NZ_JAFBFD010000002.1"/>
</dbReference>
<feature type="transmembrane region" description="Helical" evidence="1">
    <location>
        <begin position="20"/>
        <end position="40"/>
    </location>
</feature>
<comment type="caution">
    <text evidence="2">The sequence shown here is derived from an EMBL/GenBank/DDBJ whole genome shotgun (WGS) entry which is preliminary data.</text>
</comment>
<keyword evidence="1" id="KW-0812">Transmembrane</keyword>
<feature type="transmembrane region" description="Helical" evidence="1">
    <location>
        <begin position="86"/>
        <end position="106"/>
    </location>
</feature>
<feature type="transmembrane region" description="Helical" evidence="1">
    <location>
        <begin position="165"/>
        <end position="186"/>
    </location>
</feature>
<reference evidence="3" key="1">
    <citation type="journal article" date="2019" name="Int. J. Syst. Evol. Microbiol.">
        <title>The Global Catalogue of Microorganisms (GCM) 10K type strain sequencing project: providing services to taxonomists for standard genome sequencing and annotation.</title>
        <authorList>
            <consortium name="The Broad Institute Genomics Platform"/>
            <consortium name="The Broad Institute Genome Sequencing Center for Infectious Disease"/>
            <person name="Wu L."/>
            <person name="Ma J."/>
        </authorList>
    </citation>
    <scope>NUCLEOTIDE SEQUENCE [LARGE SCALE GENOMIC DNA]</scope>
    <source>
        <strain evidence="3">CGMCC 1.19032</strain>
    </source>
</reference>
<evidence type="ECO:0000313" key="2">
    <source>
        <dbReference type="EMBL" id="MFC4719900.1"/>
    </source>
</evidence>
<evidence type="ECO:0000256" key="1">
    <source>
        <dbReference type="SAM" id="Phobius"/>
    </source>
</evidence>
<feature type="transmembrane region" description="Helical" evidence="1">
    <location>
        <begin position="198"/>
        <end position="218"/>
    </location>
</feature>
<dbReference type="EMBL" id="JBHSGS010000049">
    <property type="protein sequence ID" value="MFC4719900.1"/>
    <property type="molecule type" value="Genomic_DNA"/>
</dbReference>